<evidence type="ECO:0000313" key="1">
    <source>
        <dbReference type="EMBL" id="EGF28192.1"/>
    </source>
</evidence>
<organism evidence="1 2">
    <name type="scientific">Rhodopirellula baltica WH47</name>
    <dbReference type="NCBI Taxonomy" id="991778"/>
    <lineage>
        <taxon>Bacteria</taxon>
        <taxon>Pseudomonadati</taxon>
        <taxon>Planctomycetota</taxon>
        <taxon>Planctomycetia</taxon>
        <taxon>Pirellulales</taxon>
        <taxon>Pirellulaceae</taxon>
        <taxon>Rhodopirellula</taxon>
    </lineage>
</organism>
<evidence type="ECO:0000313" key="2">
    <source>
        <dbReference type="Proteomes" id="UP000006222"/>
    </source>
</evidence>
<name>F2AQ56_RHOBT</name>
<sequence>MVLVSCLGYFVAGFDFKEPSCGSNGSLIVDHFTLKHHNIVDFLATSSASDYSPKDQQTACRARRRTRMLNCPHIAFAIRSPE</sequence>
<proteinExistence type="predicted"/>
<dbReference type="Proteomes" id="UP000006222">
    <property type="component" value="Unassembled WGS sequence"/>
</dbReference>
<comment type="caution">
    <text evidence="1">The sequence shown here is derived from an EMBL/GenBank/DDBJ whole genome shotgun (WGS) entry which is preliminary data.</text>
</comment>
<gene>
    <name evidence="1" type="ORF">RBWH47_02850</name>
</gene>
<dbReference type="PATRIC" id="fig|991778.3.peg.1933"/>
<accession>F2AQ56</accession>
<reference evidence="1 2" key="1">
    <citation type="journal article" date="2013" name="Mar. Genomics">
        <title>Expression of sulfatases in Rhodopirellula baltica and the diversity of sulfatases in the genus Rhodopirellula.</title>
        <authorList>
            <person name="Wegner C.E."/>
            <person name="Richter-Heitmann T."/>
            <person name="Klindworth A."/>
            <person name="Klockow C."/>
            <person name="Richter M."/>
            <person name="Achstetter T."/>
            <person name="Glockner F.O."/>
            <person name="Harder J."/>
        </authorList>
    </citation>
    <scope>NUCLEOTIDE SEQUENCE [LARGE SCALE GENOMIC DNA]</scope>
    <source>
        <strain evidence="1 2">WH47</strain>
    </source>
</reference>
<protein>
    <submittedName>
        <fullName evidence="1">Uncharacterized protein</fullName>
    </submittedName>
</protein>
<dbReference type="EMBL" id="AFAR01000106">
    <property type="protein sequence ID" value="EGF28192.1"/>
    <property type="molecule type" value="Genomic_DNA"/>
</dbReference>
<dbReference type="AlphaFoldDB" id="F2AQ56"/>